<evidence type="ECO:0000313" key="3">
    <source>
        <dbReference type="EMBL" id="MEL1249078.1"/>
    </source>
</evidence>
<proteinExistence type="predicted"/>
<comment type="caution">
    <text evidence="3">The sequence shown here is derived from an EMBL/GenBank/DDBJ whole genome shotgun (WGS) entry which is preliminary data.</text>
</comment>
<dbReference type="RefSeq" id="WP_341671619.1">
    <property type="nucleotide sequence ID" value="NZ_JBBYHV010000001.1"/>
</dbReference>
<protein>
    <submittedName>
        <fullName evidence="3">Thermonuclease family protein</fullName>
    </submittedName>
</protein>
<sequence length="182" mass="18731">MAKGGVIAAVAGIAALLGSYVAKSSSDVAELEVPASTVQTHVAPDFEAAASSAADGSSLDRSPNAPTSSDCEVTDGDTLRCSGTRVRLIGIDAPELPGHCRPGRDCVSGDPFSAAVALRELVASGNVQVVLTGGMSYDRYLGNVYVDGRNVACDLIDQGHAIYVADWDVDDIVKEDCSISEL</sequence>
<evidence type="ECO:0000256" key="1">
    <source>
        <dbReference type="SAM" id="MobiDB-lite"/>
    </source>
</evidence>
<feature type="domain" description="TNase-like" evidence="2">
    <location>
        <begin position="73"/>
        <end position="161"/>
    </location>
</feature>
<evidence type="ECO:0000313" key="4">
    <source>
        <dbReference type="Proteomes" id="UP001497045"/>
    </source>
</evidence>
<evidence type="ECO:0000259" key="2">
    <source>
        <dbReference type="PROSITE" id="PS50830"/>
    </source>
</evidence>
<keyword evidence="4" id="KW-1185">Reference proteome</keyword>
<feature type="compositionally biased region" description="Low complexity" evidence="1">
    <location>
        <begin position="51"/>
        <end position="62"/>
    </location>
</feature>
<dbReference type="Gene3D" id="2.40.50.90">
    <property type="match status" value="1"/>
</dbReference>
<dbReference type="EMBL" id="JBBYHV010000001">
    <property type="protein sequence ID" value="MEL1249078.1"/>
    <property type="molecule type" value="Genomic_DNA"/>
</dbReference>
<dbReference type="PROSITE" id="PS50830">
    <property type="entry name" value="TNASE_3"/>
    <property type="match status" value="1"/>
</dbReference>
<organism evidence="3 4">
    <name type="scientific">Aurantiacibacter gilvus</name>
    <dbReference type="NCBI Taxonomy" id="3139141"/>
    <lineage>
        <taxon>Bacteria</taxon>
        <taxon>Pseudomonadati</taxon>
        <taxon>Pseudomonadota</taxon>
        <taxon>Alphaproteobacteria</taxon>
        <taxon>Sphingomonadales</taxon>
        <taxon>Erythrobacteraceae</taxon>
        <taxon>Aurantiacibacter</taxon>
    </lineage>
</organism>
<dbReference type="SUPFAM" id="SSF50199">
    <property type="entry name" value="Staphylococcal nuclease"/>
    <property type="match status" value="1"/>
</dbReference>
<dbReference type="Pfam" id="PF00565">
    <property type="entry name" value="SNase"/>
    <property type="match status" value="1"/>
</dbReference>
<dbReference type="Proteomes" id="UP001497045">
    <property type="component" value="Unassembled WGS sequence"/>
</dbReference>
<dbReference type="InterPro" id="IPR035437">
    <property type="entry name" value="SNase_OB-fold_sf"/>
</dbReference>
<feature type="region of interest" description="Disordered" evidence="1">
    <location>
        <begin position="51"/>
        <end position="74"/>
    </location>
</feature>
<dbReference type="InterPro" id="IPR016071">
    <property type="entry name" value="Staphylococal_nuclease_OB-fold"/>
</dbReference>
<dbReference type="SMART" id="SM00318">
    <property type="entry name" value="SNc"/>
    <property type="match status" value="1"/>
</dbReference>
<gene>
    <name evidence="3" type="ORF">AAEO60_00180</name>
</gene>
<accession>A0ABU9I9I0</accession>
<reference evidence="3 4" key="1">
    <citation type="submission" date="2024-04" db="EMBL/GenBank/DDBJ databases">
        <title>Aurantiacibacter sp. DGU6 16S ribosomal RNA gene Genome sequencing and assembly.</title>
        <authorList>
            <person name="Park S."/>
        </authorList>
    </citation>
    <scope>NUCLEOTIDE SEQUENCE [LARGE SCALE GENOMIC DNA]</scope>
    <source>
        <strain evidence="3 4">DGU6</strain>
    </source>
</reference>
<name>A0ABU9I9I0_9SPHN</name>